<dbReference type="GO" id="GO:0006508">
    <property type="term" value="P:proteolysis"/>
    <property type="evidence" value="ECO:0007669"/>
    <property type="project" value="InterPro"/>
</dbReference>
<accession>A0A553NTB2</accession>
<keyword evidence="5" id="KW-0735">Signal-anchor</keyword>
<dbReference type="Proteomes" id="UP000318571">
    <property type="component" value="Chromosome 1"/>
</dbReference>
<evidence type="ECO:0000256" key="2">
    <source>
        <dbReference type="ARBA" id="ARBA00008124"/>
    </source>
</evidence>
<evidence type="ECO:0000256" key="6">
    <source>
        <dbReference type="ARBA" id="ARBA00022989"/>
    </source>
</evidence>
<evidence type="ECO:0000256" key="5">
    <source>
        <dbReference type="ARBA" id="ARBA00022968"/>
    </source>
</evidence>
<evidence type="ECO:0000256" key="8">
    <source>
        <dbReference type="ARBA" id="ARBA00023136"/>
    </source>
</evidence>
<comment type="similarity">
    <text evidence="2">Belongs to the galactose-3-O-sulfotransferase family.</text>
</comment>
<dbReference type="EMBL" id="VCGU01000010">
    <property type="protein sequence ID" value="TRY68660.1"/>
    <property type="molecule type" value="Genomic_DNA"/>
</dbReference>
<evidence type="ECO:0000256" key="3">
    <source>
        <dbReference type="ARBA" id="ARBA00022679"/>
    </source>
</evidence>
<keyword evidence="7" id="KW-0333">Golgi apparatus</keyword>
<keyword evidence="3" id="KW-0808">Transferase</keyword>
<dbReference type="Gene3D" id="3.40.50.300">
    <property type="entry name" value="P-loop containing nucleotide triphosphate hydrolases"/>
    <property type="match status" value="1"/>
</dbReference>
<dbReference type="AlphaFoldDB" id="A0A553NTB2"/>
<protein>
    <submittedName>
        <fullName evidence="11">Uncharacterized protein</fullName>
    </submittedName>
</protein>
<evidence type="ECO:0000256" key="10">
    <source>
        <dbReference type="SAM" id="MobiDB-lite"/>
    </source>
</evidence>
<dbReference type="InterPro" id="IPR027417">
    <property type="entry name" value="P-loop_NTPase"/>
</dbReference>
<dbReference type="GO" id="GO:0004222">
    <property type="term" value="F:metalloendopeptidase activity"/>
    <property type="evidence" value="ECO:0007669"/>
    <property type="project" value="InterPro"/>
</dbReference>
<dbReference type="PANTHER" id="PTHR14647">
    <property type="entry name" value="GALACTOSE-3-O-SULFOTRANSFERASE"/>
    <property type="match status" value="1"/>
</dbReference>
<reference evidence="11 12" key="1">
    <citation type="journal article" date="2018" name="Nat. Ecol. Evol.">
        <title>Genomic signatures of mitonuclear coevolution across populations of Tigriopus californicus.</title>
        <authorList>
            <person name="Barreto F.S."/>
            <person name="Watson E.T."/>
            <person name="Lima T.G."/>
            <person name="Willett C.S."/>
            <person name="Edmands S."/>
            <person name="Li W."/>
            <person name="Burton R.S."/>
        </authorList>
    </citation>
    <scope>NUCLEOTIDE SEQUENCE [LARGE SCALE GENOMIC DNA]</scope>
    <source>
        <strain evidence="11 12">San Diego</strain>
    </source>
</reference>
<comment type="subcellular location">
    <subcellularLocation>
        <location evidence="1">Golgi apparatus membrane</location>
        <topology evidence="1">Single-pass type II membrane protein</topology>
    </subcellularLocation>
</comment>
<dbReference type="Pfam" id="PF06990">
    <property type="entry name" value="Gal-3-0_sulfotr"/>
    <property type="match status" value="1"/>
</dbReference>
<organism evidence="11 12">
    <name type="scientific">Tigriopus californicus</name>
    <name type="common">Marine copepod</name>
    <dbReference type="NCBI Taxonomy" id="6832"/>
    <lineage>
        <taxon>Eukaryota</taxon>
        <taxon>Metazoa</taxon>
        <taxon>Ecdysozoa</taxon>
        <taxon>Arthropoda</taxon>
        <taxon>Crustacea</taxon>
        <taxon>Multicrustacea</taxon>
        <taxon>Hexanauplia</taxon>
        <taxon>Copepoda</taxon>
        <taxon>Harpacticoida</taxon>
        <taxon>Harpacticidae</taxon>
        <taxon>Tigriopus</taxon>
    </lineage>
</organism>
<keyword evidence="12" id="KW-1185">Reference proteome</keyword>
<name>A0A553NTB2_TIGCA</name>
<dbReference type="InterPro" id="IPR042089">
    <property type="entry name" value="Peptidase_M13_dom_2"/>
</dbReference>
<dbReference type="PROSITE" id="PS51885">
    <property type="entry name" value="NEPRILYSIN"/>
    <property type="match status" value="1"/>
</dbReference>
<dbReference type="GO" id="GO:0009247">
    <property type="term" value="P:glycolipid biosynthetic process"/>
    <property type="evidence" value="ECO:0007669"/>
    <property type="project" value="InterPro"/>
</dbReference>
<keyword evidence="6" id="KW-1133">Transmembrane helix</keyword>
<dbReference type="PANTHER" id="PTHR14647:SF87">
    <property type="entry name" value="PUTATIVE-RELATED"/>
    <property type="match status" value="1"/>
</dbReference>
<evidence type="ECO:0000256" key="9">
    <source>
        <dbReference type="ARBA" id="ARBA00023180"/>
    </source>
</evidence>
<comment type="caution">
    <text evidence="11">The sequence shown here is derived from an EMBL/GenBank/DDBJ whole genome shotgun (WGS) entry which is preliminary data.</text>
</comment>
<dbReference type="GO" id="GO:0000139">
    <property type="term" value="C:Golgi membrane"/>
    <property type="evidence" value="ECO:0007669"/>
    <property type="project" value="UniProtKB-SubCell"/>
</dbReference>
<dbReference type="GO" id="GO:0001733">
    <property type="term" value="F:galactosylceramide sulfotransferase activity"/>
    <property type="evidence" value="ECO:0007669"/>
    <property type="project" value="InterPro"/>
</dbReference>
<dbReference type="Gene3D" id="1.10.1380.10">
    <property type="entry name" value="Neutral endopeptidase , domain2"/>
    <property type="match status" value="1"/>
</dbReference>
<dbReference type="InterPro" id="IPR000718">
    <property type="entry name" value="Peptidase_M13"/>
</dbReference>
<dbReference type="InterPro" id="IPR009729">
    <property type="entry name" value="Gal-3-0_sulfotransfrase"/>
</dbReference>
<evidence type="ECO:0000313" key="12">
    <source>
        <dbReference type="Proteomes" id="UP000318571"/>
    </source>
</evidence>
<keyword evidence="9" id="KW-0325">Glycoprotein</keyword>
<evidence type="ECO:0000256" key="4">
    <source>
        <dbReference type="ARBA" id="ARBA00022692"/>
    </source>
</evidence>
<gene>
    <name evidence="11" type="ORF">TCAL_02470</name>
</gene>
<evidence type="ECO:0000256" key="7">
    <source>
        <dbReference type="ARBA" id="ARBA00023034"/>
    </source>
</evidence>
<dbReference type="SUPFAM" id="SSF55486">
    <property type="entry name" value="Metalloproteases ('zincins'), catalytic domain"/>
    <property type="match status" value="2"/>
</dbReference>
<keyword evidence="4" id="KW-0812">Transmembrane</keyword>
<proteinExistence type="inferred from homology"/>
<feature type="region of interest" description="Disordered" evidence="10">
    <location>
        <begin position="196"/>
        <end position="225"/>
    </location>
</feature>
<sequence length="981" mass="113745">MDHHEQAKEQVLIEEFYTEPYPSQFEDIPATTEPPIATSTQSFPKPCQTKICEKWATYLSGPMNVAFDPCTDFEGFVCGNWPNLFETPQFIASWGILEQDWDLFLTAKKAFQSCMDLDAIERNGYKLWKEEVEDAINGFPMAEDFWRQGVFDPNVMLSLPLSVLNDHEMNLHTFGAYVRLMYNVARQLHKDEEKYEERKLDSDFGEGLATSEDAEQKPEPNLGSERIYSLPILPNAKRLIANGSVLEEEDPLIENEAQRRKRGIFDLLPRVDEKTASTMEFQMIAEQVQNLAEFKIDLGKMKSIFDSPNEEIPFSQLKSLALDDDTPLKSFMPHYLGKHQFKYTKIDFEILLRNVFQQIDAIQKVYSHHDRKTIANLIGFHTFLQAVDHMPEVYRNMHANFRKISLGLEQEMDRDAICGKMIVSHLPVVIAHLMYNKGADRRQSWALAKMESVIHSYLQVTIYPFMHHDQGIQTESNKFPDWLMNRSAVDEFYDGIKSSEIEMGNHLKNWVYLSSWNSKRELQKLSSKRFGTDWSAKKLLSTIDLPIVPIDLFPNFLLKHPLIDHRAPNYANLAGLGWIVLQREINQSHNVSSNYTQGDVIGHMLDILDGLSPTPSSDPLPGFEVYSNPQMLLMWFGRVWGSMSEYTIDDITLHLSSLHKTDLSSGSDPTNCRPKRKIGFLKTRKTASTTVGNILMRYGYYANLNFVLPESGNHLGDPRTDVPFNVESIDNTPWHDEFISNDQYEMAALHVRWNQTAMNLLLGRQATYITLLREPVSAFESLFSYYKFEDRYNLTLEEYIDRLETNPRWSNERFHGYLGLNQQAWQVGLTRSQLNDQRFVQEVIRWMDSQFQLVMIMDQLEESLKKLDEGRAHILREHQAADEALYAFFKDRLQKQIKQYGHNRMSQAVSELRRFNAFINDTCVEGLETRITMNVPILQTVVKKDSLDCRLHGTNQPNFIDLVRKKQYARWKSSSISTMDY</sequence>
<keyword evidence="8" id="KW-0472">Membrane</keyword>
<evidence type="ECO:0000256" key="1">
    <source>
        <dbReference type="ARBA" id="ARBA00004323"/>
    </source>
</evidence>
<evidence type="ECO:0000313" key="11">
    <source>
        <dbReference type="EMBL" id="TRY68660.1"/>
    </source>
</evidence>
<dbReference type="SUPFAM" id="SSF52540">
    <property type="entry name" value="P-loop containing nucleoside triphosphate hydrolases"/>
    <property type="match status" value="1"/>
</dbReference>